<dbReference type="Gene3D" id="3.20.20.70">
    <property type="entry name" value="Aldolase class I"/>
    <property type="match status" value="1"/>
</dbReference>
<comment type="function">
    <text evidence="1 12">Catalyzes the condensation of (S)-aspartate-beta-semialdehyde [(S)-ASA] and pyruvate to 4-hydroxy-tetrahydrodipicolinate (HTPA).</text>
</comment>
<dbReference type="PANTHER" id="PTHR12128">
    <property type="entry name" value="DIHYDRODIPICOLINATE SYNTHASE"/>
    <property type="match status" value="1"/>
</dbReference>
<dbReference type="Proteomes" id="UP000771749">
    <property type="component" value="Unassembled WGS sequence"/>
</dbReference>
<proteinExistence type="inferred from homology"/>
<keyword evidence="9 12" id="KW-0456">Lyase</keyword>
<keyword evidence="7 12" id="KW-0220">Diaminopimelate biosynthesis</keyword>
<feature type="site" description="Part of a proton relay during catalysis" evidence="12">
    <location>
        <position position="109"/>
    </location>
</feature>
<evidence type="ECO:0000256" key="1">
    <source>
        <dbReference type="ARBA" id="ARBA00003294"/>
    </source>
</evidence>
<protein>
    <recommendedName>
        <fullName evidence="4 12">4-hydroxy-tetrahydrodipicolinate synthase</fullName>
        <shortName evidence="12">HTPA synthase</shortName>
        <ecNumber evidence="4 12">4.3.3.7</ecNumber>
    </recommendedName>
</protein>
<feature type="binding site" evidence="12 15">
    <location>
        <position position="205"/>
    </location>
    <ligand>
        <name>pyruvate</name>
        <dbReference type="ChEBI" id="CHEBI:15361"/>
    </ligand>
</feature>
<evidence type="ECO:0000256" key="9">
    <source>
        <dbReference type="ARBA" id="ARBA00023239"/>
    </source>
</evidence>
<dbReference type="PRINTS" id="PR00146">
    <property type="entry name" value="DHPICSNTHASE"/>
</dbReference>
<evidence type="ECO:0000256" key="15">
    <source>
        <dbReference type="PIRSR" id="PIRSR001365-2"/>
    </source>
</evidence>
<feature type="binding site" evidence="12 15">
    <location>
        <position position="48"/>
    </location>
    <ligand>
        <name>pyruvate</name>
        <dbReference type="ChEBI" id="CHEBI:15361"/>
    </ligand>
</feature>
<evidence type="ECO:0000256" key="13">
    <source>
        <dbReference type="PIRNR" id="PIRNR001365"/>
    </source>
</evidence>
<dbReference type="InterPro" id="IPR020625">
    <property type="entry name" value="Schiff_base-form_aldolases_AS"/>
</dbReference>
<evidence type="ECO:0000256" key="6">
    <source>
        <dbReference type="ARBA" id="ARBA00022605"/>
    </source>
</evidence>
<evidence type="ECO:0000313" key="16">
    <source>
        <dbReference type="EMBL" id="MBO8453255.1"/>
    </source>
</evidence>
<feature type="site" description="Part of a proton relay during catalysis" evidence="12">
    <location>
        <position position="47"/>
    </location>
</feature>
<dbReference type="GO" id="GO:0009089">
    <property type="term" value="P:lysine biosynthetic process via diaminopimelate"/>
    <property type="evidence" value="ECO:0007669"/>
    <property type="project" value="UniProtKB-UniRule"/>
</dbReference>
<sequence length="299" mass="32454">MKSLVLSGCGTALVTPFRNGEVDYAAFSRLLDRQVAAGIHFLVPLGTTGETPCLEEEERIKILMLAREKCPDRPVIVGGGTNSLVQTIRSLQLLAQYGPDAFLVVVPYYNKPTQEGIYEYFKAVAEEVGKPVVMYNVPSRTGVNMTAETALRLAEIENIVAVKEASGNYAQISEIIRCAPEGFSVLSGNDDETLPLMATGASGVVSVASNIAPELMVRLTESLLSGNLAEARELHHRLTPLFRNCFIESNPVPVKAGLAAMGLIAEEFRLPLVPGTRKTFETMRRTAEELGFPVPDSRD</sequence>
<feature type="active site" description="Proton donor/acceptor" evidence="12 14">
    <location>
        <position position="135"/>
    </location>
</feature>
<keyword evidence="10 12" id="KW-0704">Schiff base</keyword>
<evidence type="ECO:0000256" key="10">
    <source>
        <dbReference type="ARBA" id="ARBA00023270"/>
    </source>
</evidence>
<accession>A0A940DMV6</accession>
<keyword evidence="5 12" id="KW-0963">Cytoplasm</keyword>
<dbReference type="SMART" id="SM01130">
    <property type="entry name" value="DHDPS"/>
    <property type="match status" value="1"/>
</dbReference>
<dbReference type="AlphaFoldDB" id="A0A940DMV6"/>
<dbReference type="GO" id="GO:0008840">
    <property type="term" value="F:4-hydroxy-tetrahydrodipicolinate synthase activity"/>
    <property type="evidence" value="ECO:0007669"/>
    <property type="project" value="UniProtKB-UniRule"/>
</dbReference>
<comment type="subcellular location">
    <subcellularLocation>
        <location evidence="12">Cytoplasm</location>
    </subcellularLocation>
</comment>
<dbReference type="PANTHER" id="PTHR12128:SF66">
    <property type="entry name" value="4-HYDROXY-2-OXOGLUTARATE ALDOLASE, MITOCHONDRIAL"/>
    <property type="match status" value="1"/>
</dbReference>
<reference evidence="16" key="1">
    <citation type="submission" date="2020-10" db="EMBL/GenBank/DDBJ databases">
        <authorList>
            <person name="Gilroy R."/>
        </authorList>
    </citation>
    <scope>NUCLEOTIDE SEQUENCE</scope>
    <source>
        <strain evidence="16">F1-3629</strain>
    </source>
</reference>
<evidence type="ECO:0000256" key="11">
    <source>
        <dbReference type="ARBA" id="ARBA00047836"/>
    </source>
</evidence>
<organism evidence="16 17">
    <name type="scientific">Candidatus Cryptobacteroides gallistercoris</name>
    <dbReference type="NCBI Taxonomy" id="2840765"/>
    <lineage>
        <taxon>Bacteria</taxon>
        <taxon>Pseudomonadati</taxon>
        <taxon>Bacteroidota</taxon>
        <taxon>Bacteroidia</taxon>
        <taxon>Bacteroidales</taxon>
        <taxon>Candidatus Cryptobacteroides</taxon>
    </lineage>
</organism>
<evidence type="ECO:0000256" key="7">
    <source>
        <dbReference type="ARBA" id="ARBA00022915"/>
    </source>
</evidence>
<dbReference type="EC" id="4.3.3.7" evidence="4 12"/>
<dbReference type="SUPFAM" id="SSF51569">
    <property type="entry name" value="Aldolase"/>
    <property type="match status" value="1"/>
</dbReference>
<gene>
    <name evidence="12" type="primary">dapA</name>
    <name evidence="16" type="ORF">IAC07_00850</name>
</gene>
<dbReference type="GO" id="GO:0005829">
    <property type="term" value="C:cytosol"/>
    <property type="evidence" value="ECO:0007669"/>
    <property type="project" value="TreeGrafter"/>
</dbReference>
<dbReference type="HAMAP" id="MF_00418">
    <property type="entry name" value="DapA"/>
    <property type="match status" value="1"/>
</dbReference>
<feature type="active site" description="Schiff-base intermediate with substrate" evidence="12 14">
    <location>
        <position position="163"/>
    </location>
</feature>
<dbReference type="InterPro" id="IPR013785">
    <property type="entry name" value="Aldolase_TIM"/>
</dbReference>
<keyword evidence="8 12" id="KW-0457">Lysine biosynthesis</keyword>
<dbReference type="InterPro" id="IPR005263">
    <property type="entry name" value="DapA"/>
</dbReference>
<keyword evidence="6 12" id="KW-0028">Amino-acid biosynthesis</keyword>
<evidence type="ECO:0000256" key="3">
    <source>
        <dbReference type="ARBA" id="ARBA00007592"/>
    </source>
</evidence>
<dbReference type="CDD" id="cd00950">
    <property type="entry name" value="DHDPS"/>
    <property type="match status" value="1"/>
</dbReference>
<dbReference type="InterPro" id="IPR002220">
    <property type="entry name" value="DapA-like"/>
</dbReference>
<dbReference type="EMBL" id="JADIMJ010000018">
    <property type="protein sequence ID" value="MBO8453255.1"/>
    <property type="molecule type" value="Genomic_DNA"/>
</dbReference>
<evidence type="ECO:0000256" key="12">
    <source>
        <dbReference type="HAMAP-Rule" id="MF_00418"/>
    </source>
</evidence>
<evidence type="ECO:0000256" key="14">
    <source>
        <dbReference type="PIRSR" id="PIRSR001365-1"/>
    </source>
</evidence>
<comment type="subunit">
    <text evidence="12">Homotetramer; dimer of dimers.</text>
</comment>
<evidence type="ECO:0000256" key="2">
    <source>
        <dbReference type="ARBA" id="ARBA00005120"/>
    </source>
</evidence>
<evidence type="ECO:0000256" key="5">
    <source>
        <dbReference type="ARBA" id="ARBA00022490"/>
    </source>
</evidence>
<dbReference type="Pfam" id="PF00701">
    <property type="entry name" value="DHDPS"/>
    <property type="match status" value="1"/>
</dbReference>
<dbReference type="PIRSF" id="PIRSF001365">
    <property type="entry name" value="DHDPS"/>
    <property type="match status" value="1"/>
</dbReference>
<name>A0A940DMV6_9BACT</name>
<comment type="catalytic activity">
    <reaction evidence="11 12">
        <text>L-aspartate 4-semialdehyde + pyruvate = (2S,4S)-4-hydroxy-2,3,4,5-tetrahydrodipicolinate + H2O + H(+)</text>
        <dbReference type="Rhea" id="RHEA:34171"/>
        <dbReference type="ChEBI" id="CHEBI:15361"/>
        <dbReference type="ChEBI" id="CHEBI:15377"/>
        <dbReference type="ChEBI" id="CHEBI:15378"/>
        <dbReference type="ChEBI" id="CHEBI:67139"/>
        <dbReference type="ChEBI" id="CHEBI:537519"/>
        <dbReference type="EC" id="4.3.3.7"/>
    </reaction>
</comment>
<reference evidence="16" key="2">
    <citation type="journal article" date="2021" name="PeerJ">
        <title>Extensive microbial diversity within the chicken gut microbiome revealed by metagenomics and culture.</title>
        <authorList>
            <person name="Gilroy R."/>
            <person name="Ravi A."/>
            <person name="Getino M."/>
            <person name="Pursley I."/>
            <person name="Horton D.L."/>
            <person name="Alikhan N.F."/>
            <person name="Baker D."/>
            <person name="Gharbi K."/>
            <person name="Hall N."/>
            <person name="Watson M."/>
            <person name="Adriaenssens E.M."/>
            <person name="Foster-Nyarko E."/>
            <person name="Jarju S."/>
            <person name="Secka A."/>
            <person name="Antonio M."/>
            <person name="Oren A."/>
            <person name="Chaudhuri R.R."/>
            <person name="La Ragione R."/>
            <person name="Hildebrand F."/>
            <person name="Pallen M.J."/>
        </authorList>
    </citation>
    <scope>NUCLEOTIDE SEQUENCE</scope>
    <source>
        <strain evidence="16">F1-3629</strain>
    </source>
</reference>
<evidence type="ECO:0000313" key="17">
    <source>
        <dbReference type="Proteomes" id="UP000771749"/>
    </source>
</evidence>
<comment type="caution">
    <text evidence="16">The sequence shown here is derived from an EMBL/GenBank/DDBJ whole genome shotgun (WGS) entry which is preliminary data.</text>
</comment>
<evidence type="ECO:0000256" key="4">
    <source>
        <dbReference type="ARBA" id="ARBA00012086"/>
    </source>
</evidence>
<dbReference type="NCBIfam" id="TIGR00674">
    <property type="entry name" value="dapA"/>
    <property type="match status" value="1"/>
</dbReference>
<dbReference type="PROSITE" id="PS00666">
    <property type="entry name" value="DHDPS_2"/>
    <property type="match status" value="1"/>
</dbReference>
<comment type="caution">
    <text evidence="12">Was originally thought to be a dihydrodipicolinate synthase (DHDPS), catalyzing the condensation of (S)-aspartate-beta-semialdehyde [(S)-ASA] and pyruvate to dihydrodipicolinate (DHDP). However, it was shown in E.coli that the product of the enzymatic reaction is not dihydrodipicolinate but in fact (4S)-4-hydroxy-2,3,4,5-tetrahydro-(2S)-dipicolinic acid (HTPA), and that the consecutive dehydration reaction leading to DHDP is not spontaneous but catalyzed by DapB.</text>
</comment>
<comment type="similarity">
    <text evidence="3 12 13">Belongs to the DapA family.</text>
</comment>
<comment type="pathway">
    <text evidence="2 12">Amino-acid biosynthesis; L-lysine biosynthesis via DAP pathway; (S)-tetrahydrodipicolinate from L-aspartate: step 3/4.</text>
</comment>
<dbReference type="GO" id="GO:0019877">
    <property type="term" value="P:diaminopimelate biosynthetic process"/>
    <property type="evidence" value="ECO:0007669"/>
    <property type="project" value="UniProtKB-UniRule"/>
</dbReference>
<evidence type="ECO:0000256" key="8">
    <source>
        <dbReference type="ARBA" id="ARBA00023154"/>
    </source>
</evidence>